<keyword evidence="5" id="KW-1185">Reference proteome</keyword>
<keyword evidence="2" id="KW-0472">Membrane</keyword>
<dbReference type="RefSeq" id="WP_145907314.1">
    <property type="nucleotide sequence ID" value="NZ_BAAAMZ010000040.1"/>
</dbReference>
<evidence type="ECO:0008006" key="6">
    <source>
        <dbReference type="Google" id="ProtNLM"/>
    </source>
</evidence>
<evidence type="ECO:0000313" key="4">
    <source>
        <dbReference type="EMBL" id="TWG01241.1"/>
    </source>
</evidence>
<keyword evidence="2" id="KW-0812">Transmembrane</keyword>
<feature type="signal peptide" evidence="3">
    <location>
        <begin position="1"/>
        <end position="31"/>
    </location>
</feature>
<keyword evidence="2" id="KW-1133">Transmembrane helix</keyword>
<feature type="compositionally biased region" description="Low complexity" evidence="1">
    <location>
        <begin position="193"/>
        <end position="262"/>
    </location>
</feature>
<keyword evidence="3" id="KW-0732">Signal</keyword>
<gene>
    <name evidence="4" type="ORF">FHX73_115133</name>
</gene>
<feature type="chain" id="PRO_5021800117" description="LPXTG-motif cell wall-anchored protein" evidence="3">
    <location>
        <begin position="32"/>
        <end position="317"/>
    </location>
</feature>
<evidence type="ECO:0000256" key="1">
    <source>
        <dbReference type="SAM" id="MobiDB-lite"/>
    </source>
</evidence>
<name>A0A561UPG3_9ACTN</name>
<proteinExistence type="predicted"/>
<evidence type="ECO:0000256" key="3">
    <source>
        <dbReference type="SAM" id="SignalP"/>
    </source>
</evidence>
<dbReference type="EMBL" id="VIWT01000001">
    <property type="protein sequence ID" value="TWG01241.1"/>
    <property type="molecule type" value="Genomic_DNA"/>
</dbReference>
<evidence type="ECO:0000256" key="2">
    <source>
        <dbReference type="SAM" id="Phobius"/>
    </source>
</evidence>
<accession>A0A561UPG3</accession>
<reference evidence="4 5" key="1">
    <citation type="submission" date="2019-06" db="EMBL/GenBank/DDBJ databases">
        <title>Sequencing the genomes of 1000 actinobacteria strains.</title>
        <authorList>
            <person name="Klenk H.-P."/>
        </authorList>
    </citation>
    <scope>NUCLEOTIDE SEQUENCE [LARGE SCALE GENOMIC DNA]</scope>
    <source>
        <strain evidence="4 5">DSM 44826</strain>
    </source>
</reference>
<feature type="region of interest" description="Disordered" evidence="1">
    <location>
        <begin position="152"/>
        <end position="274"/>
    </location>
</feature>
<sequence>MQHRLRRILPALTAAGIAAAAPLALAGTAQAHDVNSCDDAQISYSVDNGKSWTTDDQFGKPVQQILVKLTGDVGQGCDYPISLAAYDTQGPSWPSSGVQTLAGWATGTLNSKNSRITLDVTGSLASGCYGQIDLYNSSRKFAGADAPHYPKGVFGQDTDQPLIAHWNGGDHDCTPAPAPSQSTPAGNPSTPAGNPSTPAGNPTTPGTAQPSASTATTAPAGTTGPSTKPSASTPAGGAPTASASASPSASATPSGSTSTAAPVGSPVVKPVSTTPTKLAFTGTNGSALTEVAIGGAVLLAVGAGAIVVARRRSAGTR</sequence>
<feature type="transmembrane region" description="Helical" evidence="2">
    <location>
        <begin position="291"/>
        <end position="309"/>
    </location>
</feature>
<organism evidence="4 5">
    <name type="scientific">Kitasatospora viridis</name>
    <dbReference type="NCBI Taxonomy" id="281105"/>
    <lineage>
        <taxon>Bacteria</taxon>
        <taxon>Bacillati</taxon>
        <taxon>Actinomycetota</taxon>
        <taxon>Actinomycetes</taxon>
        <taxon>Kitasatosporales</taxon>
        <taxon>Streptomycetaceae</taxon>
        <taxon>Kitasatospora</taxon>
    </lineage>
</organism>
<evidence type="ECO:0000313" key="5">
    <source>
        <dbReference type="Proteomes" id="UP000317940"/>
    </source>
</evidence>
<dbReference type="AlphaFoldDB" id="A0A561UPG3"/>
<dbReference type="OrthoDB" id="3873432at2"/>
<dbReference type="Proteomes" id="UP000317940">
    <property type="component" value="Unassembled WGS sequence"/>
</dbReference>
<comment type="caution">
    <text evidence="4">The sequence shown here is derived from an EMBL/GenBank/DDBJ whole genome shotgun (WGS) entry which is preliminary data.</text>
</comment>
<protein>
    <recommendedName>
        <fullName evidence="6">LPXTG-motif cell wall-anchored protein</fullName>
    </recommendedName>
</protein>